<name>A0ACD3QVH8_LARCR</name>
<evidence type="ECO:0000313" key="2">
    <source>
        <dbReference type="Proteomes" id="UP000793456"/>
    </source>
</evidence>
<organism evidence="1 2">
    <name type="scientific">Larimichthys crocea</name>
    <name type="common">Large yellow croaker</name>
    <name type="synonym">Pseudosciaena crocea</name>
    <dbReference type="NCBI Taxonomy" id="215358"/>
    <lineage>
        <taxon>Eukaryota</taxon>
        <taxon>Metazoa</taxon>
        <taxon>Chordata</taxon>
        <taxon>Craniata</taxon>
        <taxon>Vertebrata</taxon>
        <taxon>Euteleostomi</taxon>
        <taxon>Actinopterygii</taxon>
        <taxon>Neopterygii</taxon>
        <taxon>Teleostei</taxon>
        <taxon>Neoteleostei</taxon>
        <taxon>Acanthomorphata</taxon>
        <taxon>Eupercaria</taxon>
        <taxon>Sciaenidae</taxon>
        <taxon>Larimichthys</taxon>
    </lineage>
</organism>
<dbReference type="Proteomes" id="UP000793456">
    <property type="component" value="Chromosome XIV"/>
</dbReference>
<proteinExistence type="predicted"/>
<protein>
    <submittedName>
        <fullName evidence="1">Uncharacterized protein</fullName>
    </submittedName>
</protein>
<reference evidence="1" key="1">
    <citation type="submission" date="2018-11" db="EMBL/GenBank/DDBJ databases">
        <title>The sequence and de novo assembly of Larimichthys crocea genome using PacBio and Hi-C technologies.</title>
        <authorList>
            <person name="Xu P."/>
            <person name="Chen B."/>
            <person name="Zhou Z."/>
            <person name="Ke Q."/>
            <person name="Wu Y."/>
            <person name="Bai H."/>
            <person name="Pu F."/>
        </authorList>
    </citation>
    <scope>NUCLEOTIDE SEQUENCE</scope>
    <source>
        <tissue evidence="1">Muscle</tissue>
    </source>
</reference>
<evidence type="ECO:0000313" key="1">
    <source>
        <dbReference type="EMBL" id="TMS10854.1"/>
    </source>
</evidence>
<gene>
    <name evidence="1" type="ORF">E3U43_019847</name>
</gene>
<keyword evidence="2" id="KW-1185">Reference proteome</keyword>
<comment type="caution">
    <text evidence="1">The sequence shown here is derived from an EMBL/GenBank/DDBJ whole genome shotgun (WGS) entry which is preliminary data.</text>
</comment>
<accession>A0ACD3QVH8</accession>
<dbReference type="EMBL" id="CM011687">
    <property type="protein sequence ID" value="TMS10854.1"/>
    <property type="molecule type" value="Genomic_DNA"/>
</dbReference>
<sequence length="140" mass="15986">MLYQCKPQPVVHKTEQWCRLGRRTEVSDICAFVFPTRKAVAIMQHKACGCRAEEWSWYSSRSLHWPVCSEMGSEERSSAMSQKISSMSRSNSSSSSKHDSRQDSWEIVEGLRGGFSNVLEPQKQEGYMLKRKKVAHEGLA</sequence>